<dbReference type="InterPro" id="IPR018392">
    <property type="entry name" value="LysM"/>
</dbReference>
<dbReference type="Proteomes" id="UP001585080">
    <property type="component" value="Unassembled WGS sequence"/>
</dbReference>
<dbReference type="InterPro" id="IPR036365">
    <property type="entry name" value="PGBD-like_sf"/>
</dbReference>
<dbReference type="RefSeq" id="WP_376731070.1">
    <property type="nucleotide sequence ID" value="NZ_JAYMRP010000003.1"/>
</dbReference>
<keyword evidence="3" id="KW-1185">Reference proteome</keyword>
<dbReference type="Gene3D" id="3.10.350.10">
    <property type="entry name" value="LysM domain"/>
    <property type="match status" value="1"/>
</dbReference>
<name>A0ABV5E5G8_9ACTN</name>
<comment type="caution">
    <text evidence="2">The sequence shown here is derived from an EMBL/GenBank/DDBJ whole genome shotgun (WGS) entry which is preliminary data.</text>
</comment>
<protein>
    <submittedName>
        <fullName evidence="2">LysM peptidoglycan-binding domain-containing protein</fullName>
    </submittedName>
</protein>
<evidence type="ECO:0000313" key="2">
    <source>
        <dbReference type="EMBL" id="MFB8772088.1"/>
    </source>
</evidence>
<dbReference type="EMBL" id="JAYMRP010000003">
    <property type="protein sequence ID" value="MFB8772088.1"/>
    <property type="molecule type" value="Genomic_DNA"/>
</dbReference>
<reference evidence="2 3" key="1">
    <citation type="submission" date="2024-01" db="EMBL/GenBank/DDBJ databases">
        <title>Genome mining of biosynthetic gene clusters to explore secondary metabolites of Streptomyces sp.</title>
        <authorList>
            <person name="Baig A."/>
            <person name="Ajitkumar Shintre N."/>
            <person name="Kumar H."/>
            <person name="Anbarasu A."/>
            <person name="Ramaiah S."/>
        </authorList>
    </citation>
    <scope>NUCLEOTIDE SEQUENCE [LARGE SCALE GENOMIC DNA]</scope>
    <source>
        <strain evidence="2 3">A57</strain>
    </source>
</reference>
<dbReference type="InterPro" id="IPR036779">
    <property type="entry name" value="LysM_dom_sf"/>
</dbReference>
<evidence type="ECO:0000313" key="3">
    <source>
        <dbReference type="Proteomes" id="UP001585080"/>
    </source>
</evidence>
<accession>A0ABV5E5G8</accession>
<dbReference type="CDD" id="cd00118">
    <property type="entry name" value="LysM"/>
    <property type="match status" value="1"/>
</dbReference>
<gene>
    <name evidence="2" type="ORF">VSS16_04985</name>
</gene>
<evidence type="ECO:0000259" key="1">
    <source>
        <dbReference type="PROSITE" id="PS51782"/>
    </source>
</evidence>
<sequence>MAWYKGATRMELLPEAHQQPTIKPTQFIAHSIVAPWSPRRTYEYWRDSTNLESHFGLGYGGDLAQYLSTTTRADANADANRRADGTGAISIETASNTKASDPWTDEQLAELIALGLWAHRTHGIPIRLCRTAADPGFGYHSLHRAWSTSGTACPGSARITQFRDVVLPGIAAAAAGTEPAGGTHTVAKGETLYSIAAQYKDITWQQLAAANRVTSPYTITVGQQLTVPGAVTAPTRPPARPVVDLSRLVQAAKTDPPKAGTPVSYPEAQLVEMALVGEGLLERRLADGHYGTATKTAYGAWQRRLGYSGADADGIPGKTSLTKLGRARGFDVKE</sequence>
<dbReference type="SUPFAM" id="SSF54106">
    <property type="entry name" value="LysM domain"/>
    <property type="match status" value="1"/>
</dbReference>
<dbReference type="PROSITE" id="PS51782">
    <property type="entry name" value="LYSM"/>
    <property type="match status" value="1"/>
</dbReference>
<dbReference type="Pfam" id="PF01476">
    <property type="entry name" value="LysM"/>
    <property type="match status" value="1"/>
</dbReference>
<dbReference type="InterPro" id="IPR036505">
    <property type="entry name" value="Amidase/PGRP_sf"/>
</dbReference>
<dbReference type="SUPFAM" id="SSF47090">
    <property type="entry name" value="PGBD-like"/>
    <property type="match status" value="1"/>
</dbReference>
<organism evidence="2 3">
    <name type="scientific">Streptomyces broussonetiae</name>
    <dbReference type="NCBI Taxonomy" id="2686304"/>
    <lineage>
        <taxon>Bacteria</taxon>
        <taxon>Bacillati</taxon>
        <taxon>Actinomycetota</taxon>
        <taxon>Actinomycetes</taxon>
        <taxon>Kitasatosporales</taxon>
        <taxon>Streptomycetaceae</taxon>
        <taxon>Streptomyces</taxon>
    </lineage>
</organism>
<dbReference type="SUPFAM" id="SSF55846">
    <property type="entry name" value="N-acetylmuramoyl-L-alanine amidase-like"/>
    <property type="match status" value="1"/>
</dbReference>
<dbReference type="Gene3D" id="3.40.80.10">
    <property type="entry name" value="Peptidoglycan recognition protein-like"/>
    <property type="match status" value="1"/>
</dbReference>
<feature type="domain" description="LysM" evidence="1">
    <location>
        <begin position="182"/>
        <end position="227"/>
    </location>
</feature>
<dbReference type="SMART" id="SM00257">
    <property type="entry name" value="LysM"/>
    <property type="match status" value="1"/>
</dbReference>
<proteinExistence type="predicted"/>